<dbReference type="InterPro" id="IPR001524">
    <property type="entry name" value="Glyco_hydro_6_CS"/>
</dbReference>
<dbReference type="SUPFAM" id="SSF51989">
    <property type="entry name" value="Glycosyl hydrolases family 6, cellulases"/>
    <property type="match status" value="1"/>
</dbReference>
<dbReference type="GO" id="GO:0008810">
    <property type="term" value="F:cellulase activity"/>
    <property type="evidence" value="ECO:0007669"/>
    <property type="project" value="UniProtKB-EC"/>
</dbReference>
<protein>
    <recommendedName>
        <fullName evidence="9">Glucanase</fullName>
        <ecNumber evidence="9">3.2.1.-</ecNumber>
    </recommendedName>
</protein>
<evidence type="ECO:0000256" key="7">
    <source>
        <dbReference type="ARBA" id="ARBA00023326"/>
    </source>
</evidence>
<evidence type="ECO:0000256" key="3">
    <source>
        <dbReference type="ARBA" id="ARBA00023001"/>
    </source>
</evidence>
<evidence type="ECO:0000256" key="5">
    <source>
        <dbReference type="ARBA" id="ARBA00023277"/>
    </source>
</evidence>
<keyword evidence="5 9" id="KW-0119">Carbohydrate metabolism</keyword>
<evidence type="ECO:0000256" key="2">
    <source>
        <dbReference type="ARBA" id="ARBA00022801"/>
    </source>
</evidence>
<dbReference type="PANTHER" id="PTHR34876:SF4">
    <property type="entry name" value="1,4-BETA-D-GLUCAN CELLOBIOHYDROLASE C-RELATED"/>
    <property type="match status" value="1"/>
</dbReference>
<keyword evidence="1 9" id="KW-0732">Signal</keyword>
<keyword evidence="3 9" id="KW-0136">Cellulose degradation</keyword>
<sequence>MTASIAASMVILAVLAGAQGPAAAETAAPFSRPLYLEADTDASRAQTRLLAAGDPAGAAAMGQIAAQPTAVWLGEWWAEPLMRSKLRRHVAAAAAQGTTTQGSTTQGATLVFVTYAIPYRDCGGHSGGGTTYEAYLDWNRVIAEELAGTGAVILVEPDSLSSLAAAKCAGEVERRPALIAQAVGILADAGLATYLDGGNSNWLGPAAQAVWLQRAGIDRATGFFTNVSNFYPVQQESDYAGKLSSRVGWKHYVIDVSRNGRGWTGTWCNPLGAALGANPRPTAGTTKLDALLWVKHPGVSDGPCNGGPNAGVWWDEYALALVANRG</sequence>
<accession>A0ABV2QJZ6</accession>
<dbReference type="Proteomes" id="UP001549257">
    <property type="component" value="Unassembled WGS sequence"/>
</dbReference>
<dbReference type="InterPro" id="IPR036434">
    <property type="entry name" value="Beta_cellobiohydrolase_sf"/>
</dbReference>
<name>A0ABV2QJZ6_9MICO</name>
<dbReference type="EMBL" id="JBEPSJ010000001">
    <property type="protein sequence ID" value="MET4580935.1"/>
    <property type="molecule type" value="Genomic_DNA"/>
</dbReference>
<dbReference type="InterPro" id="IPR016288">
    <property type="entry name" value="Beta_cellobiohydrolase"/>
</dbReference>
<keyword evidence="7 9" id="KW-0624">Polysaccharide degradation</keyword>
<feature type="chain" id="PRO_5045013987" description="Glucanase" evidence="9">
    <location>
        <begin position="25"/>
        <end position="326"/>
    </location>
</feature>
<dbReference type="RefSeq" id="WP_354023140.1">
    <property type="nucleotide sequence ID" value="NZ_JBEPSJ010000001.1"/>
</dbReference>
<gene>
    <name evidence="10" type="ORF">ABIE21_000425</name>
</gene>
<keyword evidence="11" id="KW-1185">Reference proteome</keyword>
<dbReference type="PRINTS" id="PR00733">
    <property type="entry name" value="GLHYDRLASE6"/>
</dbReference>
<dbReference type="Gene3D" id="3.20.20.40">
    <property type="entry name" value="1, 4-beta cellobiohydrolase"/>
    <property type="match status" value="1"/>
</dbReference>
<feature type="active site" evidence="8">
    <location>
        <position position="121"/>
    </location>
</feature>
<dbReference type="PROSITE" id="PS00655">
    <property type="entry name" value="GLYCOSYL_HYDROL_F6_1"/>
    <property type="match status" value="1"/>
</dbReference>
<dbReference type="Pfam" id="PF01341">
    <property type="entry name" value="Glyco_hydro_6"/>
    <property type="match status" value="1"/>
</dbReference>
<dbReference type="EC" id="3.2.1.-" evidence="9"/>
<reference evidence="10 11" key="1">
    <citation type="submission" date="2024-06" db="EMBL/GenBank/DDBJ databases">
        <title>Sorghum-associated microbial communities from plants grown in Nebraska, USA.</title>
        <authorList>
            <person name="Schachtman D."/>
        </authorList>
    </citation>
    <scope>NUCLEOTIDE SEQUENCE [LARGE SCALE GENOMIC DNA]</scope>
    <source>
        <strain evidence="10 11">2857</strain>
    </source>
</reference>
<organism evidence="10 11">
    <name type="scientific">Conyzicola nivalis</name>
    <dbReference type="NCBI Taxonomy" id="1477021"/>
    <lineage>
        <taxon>Bacteria</taxon>
        <taxon>Bacillati</taxon>
        <taxon>Actinomycetota</taxon>
        <taxon>Actinomycetes</taxon>
        <taxon>Micrococcales</taxon>
        <taxon>Microbacteriaceae</taxon>
        <taxon>Conyzicola</taxon>
    </lineage>
</organism>
<comment type="similarity">
    <text evidence="9">Belongs to the glycosyl hydrolase family 6.</text>
</comment>
<keyword evidence="4" id="KW-1015">Disulfide bond</keyword>
<dbReference type="PANTHER" id="PTHR34876">
    <property type="match status" value="1"/>
</dbReference>
<evidence type="ECO:0000313" key="10">
    <source>
        <dbReference type="EMBL" id="MET4580935.1"/>
    </source>
</evidence>
<comment type="caution">
    <text evidence="10">The sequence shown here is derived from an EMBL/GenBank/DDBJ whole genome shotgun (WGS) entry which is preliminary data.</text>
</comment>
<evidence type="ECO:0000313" key="11">
    <source>
        <dbReference type="Proteomes" id="UP001549257"/>
    </source>
</evidence>
<evidence type="ECO:0000256" key="9">
    <source>
        <dbReference type="RuleBase" id="RU361186"/>
    </source>
</evidence>
<evidence type="ECO:0000256" key="6">
    <source>
        <dbReference type="ARBA" id="ARBA00023295"/>
    </source>
</evidence>
<evidence type="ECO:0000256" key="1">
    <source>
        <dbReference type="ARBA" id="ARBA00022729"/>
    </source>
</evidence>
<feature type="signal peptide" evidence="9">
    <location>
        <begin position="1"/>
        <end position="24"/>
    </location>
</feature>
<dbReference type="PIRSF" id="PIRSF001100">
    <property type="entry name" value="Beta_cellobiohydrolase"/>
    <property type="match status" value="1"/>
</dbReference>
<keyword evidence="2 9" id="KW-0378">Hydrolase</keyword>
<evidence type="ECO:0000256" key="8">
    <source>
        <dbReference type="PROSITE-ProRule" id="PRU10056"/>
    </source>
</evidence>
<evidence type="ECO:0000256" key="4">
    <source>
        <dbReference type="ARBA" id="ARBA00023157"/>
    </source>
</evidence>
<keyword evidence="6 9" id="KW-0326">Glycosidase</keyword>
<proteinExistence type="inferred from homology"/>